<dbReference type="Gene3D" id="1.20.5.930">
    <property type="entry name" value="Bicelle-embedded integrin alpha(iib) transmembrane segment"/>
    <property type="match status" value="1"/>
</dbReference>
<name>A0A060ZI90_ONCMY</name>
<dbReference type="GO" id="GO:0007229">
    <property type="term" value="P:integrin-mediated signaling pathway"/>
    <property type="evidence" value="ECO:0007669"/>
    <property type="project" value="TreeGrafter"/>
</dbReference>
<dbReference type="GO" id="GO:0007160">
    <property type="term" value="P:cell-matrix adhesion"/>
    <property type="evidence" value="ECO:0007669"/>
    <property type="project" value="TreeGrafter"/>
</dbReference>
<dbReference type="PANTHER" id="PTHR23220">
    <property type="entry name" value="INTEGRIN ALPHA"/>
    <property type="match status" value="1"/>
</dbReference>
<keyword evidence="1" id="KW-0472">Membrane</keyword>
<dbReference type="STRING" id="8022.A0A060ZI90"/>
<dbReference type="GO" id="GO:0009897">
    <property type="term" value="C:external side of plasma membrane"/>
    <property type="evidence" value="ECO:0007669"/>
    <property type="project" value="TreeGrafter"/>
</dbReference>
<gene>
    <name evidence="2" type="ORF">GSONMT00042472001</name>
</gene>
<keyword evidence="1" id="KW-1133">Transmembrane helix</keyword>
<proteinExistence type="predicted"/>
<dbReference type="EMBL" id="FR967947">
    <property type="protein sequence ID" value="CDR05708.1"/>
    <property type="molecule type" value="Genomic_DNA"/>
</dbReference>
<evidence type="ECO:0000313" key="2">
    <source>
        <dbReference type="EMBL" id="CDR05708.1"/>
    </source>
</evidence>
<dbReference type="PaxDb" id="8022-A0A060ZI90"/>
<protein>
    <recommendedName>
        <fullName evidence="4">Integrin alpha-2 domain-containing protein</fullName>
    </recommendedName>
</protein>
<reference evidence="2" key="1">
    <citation type="journal article" date="2014" name="Nat. Commun.">
        <title>The rainbow trout genome provides novel insights into evolution after whole-genome duplication in vertebrates.</title>
        <authorList>
            <person name="Berthelot C."/>
            <person name="Brunet F."/>
            <person name="Chalopin D."/>
            <person name="Juanchich A."/>
            <person name="Bernard M."/>
            <person name="Noel B."/>
            <person name="Bento P."/>
            <person name="Da Silva C."/>
            <person name="Labadie K."/>
            <person name="Alberti A."/>
            <person name="Aury J.M."/>
            <person name="Louis A."/>
            <person name="Dehais P."/>
            <person name="Bardou P."/>
            <person name="Montfort J."/>
            <person name="Klopp C."/>
            <person name="Cabau C."/>
            <person name="Gaspin C."/>
            <person name="Thorgaard G.H."/>
            <person name="Boussaha M."/>
            <person name="Quillet E."/>
            <person name="Guyomard R."/>
            <person name="Galiana D."/>
            <person name="Bobe J."/>
            <person name="Volff J.N."/>
            <person name="Genet C."/>
            <person name="Wincker P."/>
            <person name="Jaillon O."/>
            <person name="Roest Crollius H."/>
            <person name="Guiguen Y."/>
        </authorList>
    </citation>
    <scope>NUCLEOTIDE SEQUENCE [LARGE SCALE GENOMIC DNA]</scope>
</reference>
<dbReference type="AlphaFoldDB" id="A0A060ZI90"/>
<dbReference type="PROSITE" id="PS00242">
    <property type="entry name" value="INTEGRIN_ALPHA"/>
    <property type="match status" value="1"/>
</dbReference>
<dbReference type="GO" id="GO:0008305">
    <property type="term" value="C:integrin complex"/>
    <property type="evidence" value="ECO:0007669"/>
    <property type="project" value="TreeGrafter"/>
</dbReference>
<organism evidence="2 3">
    <name type="scientific">Oncorhynchus mykiss</name>
    <name type="common">Rainbow trout</name>
    <name type="synonym">Salmo gairdneri</name>
    <dbReference type="NCBI Taxonomy" id="8022"/>
    <lineage>
        <taxon>Eukaryota</taxon>
        <taxon>Metazoa</taxon>
        <taxon>Chordata</taxon>
        <taxon>Craniata</taxon>
        <taxon>Vertebrata</taxon>
        <taxon>Euteleostomi</taxon>
        <taxon>Actinopterygii</taxon>
        <taxon>Neopterygii</taxon>
        <taxon>Teleostei</taxon>
        <taxon>Protacanthopterygii</taxon>
        <taxon>Salmoniformes</taxon>
        <taxon>Salmonidae</taxon>
        <taxon>Salmoninae</taxon>
        <taxon>Oncorhynchus</taxon>
    </lineage>
</organism>
<keyword evidence="1" id="KW-0812">Transmembrane</keyword>
<evidence type="ECO:0000256" key="1">
    <source>
        <dbReference type="SAM" id="Phobius"/>
    </source>
</evidence>
<dbReference type="GO" id="GO:0005178">
    <property type="term" value="F:integrin binding"/>
    <property type="evidence" value="ECO:0007669"/>
    <property type="project" value="TreeGrafter"/>
</dbReference>
<dbReference type="GO" id="GO:0033627">
    <property type="term" value="P:cell adhesion mediated by integrin"/>
    <property type="evidence" value="ECO:0007669"/>
    <property type="project" value="TreeGrafter"/>
</dbReference>
<reference evidence="2" key="2">
    <citation type="submission" date="2014-03" db="EMBL/GenBank/DDBJ databases">
        <authorList>
            <person name="Genoscope - CEA"/>
        </authorList>
    </citation>
    <scope>NUCLEOTIDE SEQUENCE</scope>
</reference>
<accession>A0A060ZI90</accession>
<feature type="transmembrane region" description="Helical" evidence="1">
    <location>
        <begin position="20"/>
        <end position="42"/>
    </location>
</feature>
<evidence type="ECO:0008006" key="4">
    <source>
        <dbReference type="Google" id="ProtNLM"/>
    </source>
</evidence>
<evidence type="ECO:0000313" key="3">
    <source>
        <dbReference type="Proteomes" id="UP000193380"/>
    </source>
</evidence>
<dbReference type="InterPro" id="IPR018184">
    <property type="entry name" value="Integrin_alpha_C_CS"/>
</dbReference>
<sequence length="73" mass="8350">MFQVVLEAHFNQKPQAAVEGVIIVGSLLVGLLILALLIFALWKAGFFKRQFKKEIRRDSWDYVPKSEKTESIS</sequence>
<dbReference type="PANTHER" id="PTHR23220:SF134">
    <property type="entry name" value="INTEGRIN ALPHA-2 DOMAIN-CONTAINING PROTEIN"/>
    <property type="match status" value="1"/>
</dbReference>
<dbReference type="GO" id="GO:0098609">
    <property type="term" value="P:cell-cell adhesion"/>
    <property type="evidence" value="ECO:0007669"/>
    <property type="project" value="TreeGrafter"/>
</dbReference>
<dbReference type="Proteomes" id="UP000193380">
    <property type="component" value="Unassembled WGS sequence"/>
</dbReference>